<dbReference type="SUPFAM" id="SSF51695">
    <property type="entry name" value="PLC-like phosphodiesterases"/>
    <property type="match status" value="1"/>
</dbReference>
<keyword evidence="3" id="KW-0378">Hydrolase</keyword>
<evidence type="ECO:0000259" key="2">
    <source>
        <dbReference type="PROSITE" id="PS51704"/>
    </source>
</evidence>
<reference evidence="3 4" key="1">
    <citation type="submission" date="2018-03" db="EMBL/GenBank/DDBJ databases">
        <title>Draft Genome Sequences of the Obligatory Marine Myxobacteria Enhygromyxa salina SWB007.</title>
        <authorList>
            <person name="Poehlein A."/>
            <person name="Moghaddam J.A."/>
            <person name="Harms H."/>
            <person name="Alanjari M."/>
            <person name="Koenig G.M."/>
            <person name="Daniel R."/>
            <person name="Schaeberle T.F."/>
        </authorList>
    </citation>
    <scope>NUCLEOTIDE SEQUENCE [LARGE SCALE GENOMIC DNA]</scope>
    <source>
        <strain evidence="3 4">SWB007</strain>
    </source>
</reference>
<accession>A0A2S9YKK3</accession>
<dbReference type="PANTHER" id="PTHR46211:SF14">
    <property type="entry name" value="GLYCEROPHOSPHODIESTER PHOSPHODIESTERASE"/>
    <property type="match status" value="1"/>
</dbReference>
<dbReference type="Pfam" id="PF03009">
    <property type="entry name" value="GDPD"/>
    <property type="match status" value="1"/>
</dbReference>
<name>A0A2S9YKK3_9BACT</name>
<dbReference type="GO" id="GO:0006629">
    <property type="term" value="P:lipid metabolic process"/>
    <property type="evidence" value="ECO:0007669"/>
    <property type="project" value="InterPro"/>
</dbReference>
<evidence type="ECO:0000313" key="3">
    <source>
        <dbReference type="EMBL" id="PRQ05629.1"/>
    </source>
</evidence>
<organism evidence="3 4">
    <name type="scientific">Enhygromyxa salina</name>
    <dbReference type="NCBI Taxonomy" id="215803"/>
    <lineage>
        <taxon>Bacteria</taxon>
        <taxon>Pseudomonadati</taxon>
        <taxon>Myxococcota</taxon>
        <taxon>Polyangia</taxon>
        <taxon>Nannocystales</taxon>
        <taxon>Nannocystaceae</taxon>
        <taxon>Enhygromyxa</taxon>
    </lineage>
</organism>
<protein>
    <submittedName>
        <fullName evidence="3">Glycerophosphoryl diester phosphodiesterase</fullName>
        <ecNumber evidence="3">3.1.4.46</ecNumber>
    </submittedName>
</protein>
<dbReference type="Proteomes" id="UP000238823">
    <property type="component" value="Unassembled WGS sequence"/>
</dbReference>
<dbReference type="InterPro" id="IPR030395">
    <property type="entry name" value="GP_PDE_dom"/>
</dbReference>
<dbReference type="InterPro" id="IPR017946">
    <property type="entry name" value="PLC-like_Pdiesterase_TIM-brl"/>
</dbReference>
<dbReference type="RefSeq" id="WP_106091450.1">
    <property type="nucleotide sequence ID" value="NZ_PVNL01000092.1"/>
</dbReference>
<comment type="caution">
    <text evidence="3">The sequence shown here is derived from an EMBL/GenBank/DDBJ whole genome shotgun (WGS) entry which is preliminary data.</text>
</comment>
<feature type="domain" description="GP-PDE" evidence="2">
    <location>
        <begin position="87"/>
        <end position="332"/>
    </location>
</feature>
<feature type="region of interest" description="Disordered" evidence="1">
    <location>
        <begin position="62"/>
        <end position="105"/>
    </location>
</feature>
<sequence>MTSTERSGYHRAGMHVGDSISPSTMSALGHSMSNFQLILAVSLAVAVAVPVTVAGCRAGPGHEPTAAATPPASPPASPPPAAAARPLDVQGHRGDRGNVPPGNTMPSYRSALALGVDTIEADMQITVDNQVVMGHDDDLRETGCAWTGQPVIHTSLISQLRASEVAQWDCHPELEGIQAPPPLELLLALDPTVQLNLELKRPTPADADVYVTAIMAYQRECGGCLAGRLTLQSFEWSALRHAREHYDDQLEFRAAILDKQGDLAAITAARDYAQIWSPTHELLSAELLAKVHALGMLAIPWTVNEPERMQTLIDLGVDGIITDFPDVLLELLGR</sequence>
<dbReference type="PANTHER" id="PTHR46211">
    <property type="entry name" value="GLYCEROPHOSPHORYL DIESTER PHOSPHODIESTERASE"/>
    <property type="match status" value="1"/>
</dbReference>
<evidence type="ECO:0000256" key="1">
    <source>
        <dbReference type="SAM" id="MobiDB-lite"/>
    </source>
</evidence>
<dbReference type="EC" id="3.1.4.46" evidence="3"/>
<evidence type="ECO:0000313" key="4">
    <source>
        <dbReference type="Proteomes" id="UP000238823"/>
    </source>
</evidence>
<dbReference type="GO" id="GO:0008889">
    <property type="term" value="F:glycerophosphodiester phosphodiesterase activity"/>
    <property type="evidence" value="ECO:0007669"/>
    <property type="project" value="UniProtKB-EC"/>
</dbReference>
<dbReference type="OrthoDB" id="9787897at2"/>
<gene>
    <name evidence="3" type="primary">ugpQ_2</name>
    <name evidence="3" type="ORF">ENSA7_45190</name>
</gene>
<dbReference type="AlphaFoldDB" id="A0A2S9YKK3"/>
<dbReference type="Gene3D" id="3.20.20.190">
    <property type="entry name" value="Phosphatidylinositol (PI) phosphodiesterase"/>
    <property type="match status" value="1"/>
</dbReference>
<proteinExistence type="predicted"/>
<feature type="compositionally biased region" description="Pro residues" evidence="1">
    <location>
        <begin position="71"/>
        <end position="81"/>
    </location>
</feature>
<dbReference type="PROSITE" id="PS51704">
    <property type="entry name" value="GP_PDE"/>
    <property type="match status" value="1"/>
</dbReference>
<dbReference type="EMBL" id="PVNL01000092">
    <property type="protein sequence ID" value="PRQ05629.1"/>
    <property type="molecule type" value="Genomic_DNA"/>
</dbReference>